<evidence type="ECO:0000313" key="3">
    <source>
        <dbReference type="Proteomes" id="UP000239494"/>
    </source>
</evidence>
<feature type="signal peptide" evidence="1">
    <location>
        <begin position="1"/>
        <end position="33"/>
    </location>
</feature>
<dbReference type="RefSeq" id="WP_106188960.1">
    <property type="nucleotide sequence ID" value="NZ_PVTF01000006.1"/>
</dbReference>
<evidence type="ECO:0000313" key="2">
    <source>
        <dbReference type="EMBL" id="PRY40396.1"/>
    </source>
</evidence>
<dbReference type="Proteomes" id="UP000239494">
    <property type="component" value="Unassembled WGS sequence"/>
</dbReference>
<sequence>MSIGTIARRAAVVAGAASLGLGASLVFSAPASAETNPSCSSVTQIGVTGHVTVGGANVASVKQFKGCGKNWAYTYVWEGYRNNHSSWEVCTSIATGSSGPFTLVDLRCTNNKVETWSSGADTLSVCTHAIGTLPSDSRQEFGKTDIRC</sequence>
<protein>
    <recommendedName>
        <fullName evidence="4">Secreted protein</fullName>
    </recommendedName>
</protein>
<proteinExistence type="predicted"/>
<organism evidence="2 3">
    <name type="scientific">Umezawaea tangerina</name>
    <dbReference type="NCBI Taxonomy" id="84725"/>
    <lineage>
        <taxon>Bacteria</taxon>
        <taxon>Bacillati</taxon>
        <taxon>Actinomycetota</taxon>
        <taxon>Actinomycetes</taxon>
        <taxon>Pseudonocardiales</taxon>
        <taxon>Pseudonocardiaceae</taxon>
        <taxon>Umezawaea</taxon>
    </lineage>
</organism>
<evidence type="ECO:0000256" key="1">
    <source>
        <dbReference type="SAM" id="SignalP"/>
    </source>
</evidence>
<comment type="caution">
    <text evidence="2">The sequence shown here is derived from an EMBL/GenBank/DDBJ whole genome shotgun (WGS) entry which is preliminary data.</text>
</comment>
<dbReference type="OrthoDB" id="3693320at2"/>
<name>A0A2T0T400_9PSEU</name>
<keyword evidence="3" id="KW-1185">Reference proteome</keyword>
<reference evidence="2 3" key="1">
    <citation type="submission" date="2018-03" db="EMBL/GenBank/DDBJ databases">
        <title>Genomic Encyclopedia of Archaeal and Bacterial Type Strains, Phase II (KMG-II): from individual species to whole genera.</title>
        <authorList>
            <person name="Goeker M."/>
        </authorList>
    </citation>
    <scope>NUCLEOTIDE SEQUENCE [LARGE SCALE GENOMIC DNA]</scope>
    <source>
        <strain evidence="2 3">DSM 44720</strain>
    </source>
</reference>
<feature type="chain" id="PRO_5015709416" description="Secreted protein" evidence="1">
    <location>
        <begin position="34"/>
        <end position="148"/>
    </location>
</feature>
<evidence type="ECO:0008006" key="4">
    <source>
        <dbReference type="Google" id="ProtNLM"/>
    </source>
</evidence>
<dbReference type="EMBL" id="PVTF01000006">
    <property type="protein sequence ID" value="PRY40396.1"/>
    <property type="molecule type" value="Genomic_DNA"/>
</dbReference>
<gene>
    <name evidence="2" type="ORF">CLV43_106131</name>
</gene>
<dbReference type="AlphaFoldDB" id="A0A2T0T400"/>
<keyword evidence="1" id="KW-0732">Signal</keyword>
<accession>A0A2T0T400</accession>